<dbReference type="RefSeq" id="WP_238301855.1">
    <property type="nucleotide sequence ID" value="NZ_BPQM01000027.1"/>
</dbReference>
<organism evidence="3 4">
    <name type="scientific">Methylobacterium gregans</name>
    <dbReference type="NCBI Taxonomy" id="374424"/>
    <lineage>
        <taxon>Bacteria</taxon>
        <taxon>Pseudomonadati</taxon>
        <taxon>Pseudomonadota</taxon>
        <taxon>Alphaproteobacteria</taxon>
        <taxon>Hyphomicrobiales</taxon>
        <taxon>Methylobacteriaceae</taxon>
        <taxon>Methylobacterium</taxon>
    </lineage>
</organism>
<comment type="caution">
    <text evidence="3">The sequence shown here is derived from an EMBL/GenBank/DDBJ whole genome shotgun (WGS) entry which is preliminary data.</text>
</comment>
<feature type="region of interest" description="Disordered" evidence="1">
    <location>
        <begin position="1"/>
        <end position="26"/>
    </location>
</feature>
<evidence type="ECO:0000313" key="3">
    <source>
        <dbReference type="EMBL" id="GJD78141.1"/>
    </source>
</evidence>
<dbReference type="Pfam" id="PF18557">
    <property type="entry name" value="NepR"/>
    <property type="match status" value="1"/>
</dbReference>
<dbReference type="Proteomes" id="UP001055108">
    <property type="component" value="Unassembled WGS sequence"/>
</dbReference>
<name>A0AA37HMN0_9HYPH</name>
<feature type="domain" description="Anti-sigma factor NepR" evidence="2">
    <location>
        <begin position="37"/>
        <end position="70"/>
    </location>
</feature>
<accession>A0AA37HMN0</accession>
<proteinExistence type="predicted"/>
<reference evidence="3" key="2">
    <citation type="submission" date="2021-08" db="EMBL/GenBank/DDBJ databases">
        <authorList>
            <person name="Tani A."/>
            <person name="Ola A."/>
            <person name="Ogura Y."/>
            <person name="Katsura K."/>
            <person name="Hayashi T."/>
        </authorList>
    </citation>
    <scope>NUCLEOTIDE SEQUENCE</scope>
    <source>
        <strain evidence="3">NBRC 103626</strain>
    </source>
</reference>
<protein>
    <recommendedName>
        <fullName evidence="2">Anti-sigma factor NepR domain-containing protein</fullName>
    </recommendedName>
</protein>
<dbReference type="AlphaFoldDB" id="A0AA37HMN0"/>
<reference evidence="3" key="1">
    <citation type="journal article" date="2016" name="Front. Microbiol.">
        <title>Genome Sequence of the Piezophilic, Mesophilic Sulfate-Reducing Bacterium Desulfovibrio indicus J2T.</title>
        <authorList>
            <person name="Cao J."/>
            <person name="Maignien L."/>
            <person name="Shao Z."/>
            <person name="Alain K."/>
            <person name="Jebbar M."/>
        </authorList>
    </citation>
    <scope>NUCLEOTIDE SEQUENCE</scope>
    <source>
        <strain evidence="3">NBRC 103626</strain>
    </source>
</reference>
<gene>
    <name evidence="3" type="ORF">NBEOAGPD_1354</name>
</gene>
<dbReference type="InterPro" id="IPR041649">
    <property type="entry name" value="NepR"/>
</dbReference>
<keyword evidence="4" id="KW-1185">Reference proteome</keyword>
<sequence>MTHDPNSGAPAAPEDVQPPRRGLGRVPHRYRLDPAARARIGRGLRLLYAEALTQPVPERLERLVEQLGAARPACPSERIEEPPL</sequence>
<evidence type="ECO:0000259" key="2">
    <source>
        <dbReference type="Pfam" id="PF18557"/>
    </source>
</evidence>
<dbReference type="EMBL" id="BPQM01000027">
    <property type="protein sequence ID" value="GJD78141.1"/>
    <property type="molecule type" value="Genomic_DNA"/>
</dbReference>
<evidence type="ECO:0000313" key="4">
    <source>
        <dbReference type="Proteomes" id="UP001055108"/>
    </source>
</evidence>
<evidence type="ECO:0000256" key="1">
    <source>
        <dbReference type="SAM" id="MobiDB-lite"/>
    </source>
</evidence>